<keyword evidence="2" id="KW-1185">Reference proteome</keyword>
<protein>
    <submittedName>
        <fullName evidence="1">Uncharacterized protein</fullName>
    </submittedName>
</protein>
<reference evidence="1 2" key="1">
    <citation type="submission" date="2016-07" db="EMBL/GenBank/DDBJ databases">
        <title>Pervasive Adenine N6-methylation of Active Genes in Fungi.</title>
        <authorList>
            <consortium name="DOE Joint Genome Institute"/>
            <person name="Mondo S.J."/>
            <person name="Dannebaum R.O."/>
            <person name="Kuo R.C."/>
            <person name="Labutti K."/>
            <person name="Haridas S."/>
            <person name="Kuo A."/>
            <person name="Salamov A."/>
            <person name="Ahrendt S.R."/>
            <person name="Lipzen A."/>
            <person name="Sullivan W."/>
            <person name="Andreopoulos W.B."/>
            <person name="Clum A."/>
            <person name="Lindquist E."/>
            <person name="Daum C."/>
            <person name="Ramamoorthy G.K."/>
            <person name="Gryganskyi A."/>
            <person name="Culley D."/>
            <person name="Magnuson J.K."/>
            <person name="James T.Y."/>
            <person name="O'Malley M.A."/>
            <person name="Stajich J.E."/>
            <person name="Spatafora J.W."/>
            <person name="Visel A."/>
            <person name="Grigoriev I.V."/>
        </authorList>
    </citation>
    <scope>NUCLEOTIDE SEQUENCE [LARGE SCALE GENOMIC DNA]</scope>
    <source>
        <strain evidence="1 2">CBS 931.73</strain>
    </source>
</reference>
<accession>A0A1Y1YF10</accession>
<dbReference type="Pfam" id="PF12855">
    <property type="entry name" value="Ecl1"/>
    <property type="match status" value="1"/>
</dbReference>
<dbReference type="InterPro" id="IPR024368">
    <property type="entry name" value="Ecl1/2/3"/>
</dbReference>
<comment type="caution">
    <text evidence="1">The sequence shown here is derived from an EMBL/GenBank/DDBJ whole genome shotgun (WGS) entry which is preliminary data.</text>
</comment>
<dbReference type="EMBL" id="MCFE01000150">
    <property type="protein sequence ID" value="ORX96620.1"/>
    <property type="molecule type" value="Genomic_DNA"/>
</dbReference>
<name>A0A1Y1YF10_9FUNG</name>
<evidence type="ECO:0000313" key="1">
    <source>
        <dbReference type="EMBL" id="ORX96620.1"/>
    </source>
</evidence>
<sequence>MDLNWCIICDKHVDAEGDLYCSQDCKANDNTNLAFDMSNFELHPTPGSLKARRPSTVSLCIPLPYTKHEHSSAASSLSSTHSHLAITPPDHTVRGEGYFGNAKVTEAPFFRRTFY</sequence>
<proteinExistence type="predicted"/>
<dbReference type="Proteomes" id="UP000193498">
    <property type="component" value="Unassembled WGS sequence"/>
</dbReference>
<organism evidence="1 2">
    <name type="scientific">Basidiobolus meristosporus CBS 931.73</name>
    <dbReference type="NCBI Taxonomy" id="1314790"/>
    <lineage>
        <taxon>Eukaryota</taxon>
        <taxon>Fungi</taxon>
        <taxon>Fungi incertae sedis</taxon>
        <taxon>Zoopagomycota</taxon>
        <taxon>Entomophthoromycotina</taxon>
        <taxon>Basidiobolomycetes</taxon>
        <taxon>Basidiobolales</taxon>
        <taxon>Basidiobolaceae</taxon>
        <taxon>Basidiobolus</taxon>
    </lineage>
</organism>
<dbReference type="AlphaFoldDB" id="A0A1Y1YF10"/>
<dbReference type="InParanoid" id="A0A1Y1YF10"/>
<evidence type="ECO:0000313" key="2">
    <source>
        <dbReference type="Proteomes" id="UP000193498"/>
    </source>
</evidence>
<dbReference type="OrthoDB" id="3599883at2759"/>
<gene>
    <name evidence="1" type="ORF">K493DRAFT_336838</name>
</gene>